<feature type="domain" description="Oxidoreductase N-terminal" evidence="3">
    <location>
        <begin position="7"/>
        <end position="74"/>
    </location>
</feature>
<feature type="domain" description="Alcohol dehydrogenase-like C-terminal" evidence="2">
    <location>
        <begin position="131"/>
        <end position="234"/>
    </location>
</feature>
<dbReference type="Gene3D" id="3.40.50.720">
    <property type="entry name" value="NAD(P)-binding Rossmann-like Domain"/>
    <property type="match status" value="1"/>
</dbReference>
<dbReference type="Proteomes" id="UP001221757">
    <property type="component" value="Unassembled WGS sequence"/>
</dbReference>
<dbReference type="InterPro" id="IPR041694">
    <property type="entry name" value="ADH_N_2"/>
</dbReference>
<evidence type="ECO:0000259" key="3">
    <source>
        <dbReference type="Pfam" id="PF16884"/>
    </source>
</evidence>
<reference evidence="4" key="1">
    <citation type="submission" date="2023-03" db="EMBL/GenBank/DDBJ databases">
        <title>Massive genome expansion in bonnet fungi (Mycena s.s.) driven by repeated elements and novel gene families across ecological guilds.</title>
        <authorList>
            <consortium name="Lawrence Berkeley National Laboratory"/>
            <person name="Harder C.B."/>
            <person name="Miyauchi S."/>
            <person name="Viragh M."/>
            <person name="Kuo A."/>
            <person name="Thoen E."/>
            <person name="Andreopoulos B."/>
            <person name="Lu D."/>
            <person name="Skrede I."/>
            <person name="Drula E."/>
            <person name="Henrissat B."/>
            <person name="Morin E."/>
            <person name="Kohler A."/>
            <person name="Barry K."/>
            <person name="LaButti K."/>
            <person name="Morin E."/>
            <person name="Salamov A."/>
            <person name="Lipzen A."/>
            <person name="Mereny Z."/>
            <person name="Hegedus B."/>
            <person name="Baldrian P."/>
            <person name="Stursova M."/>
            <person name="Weitz H."/>
            <person name="Taylor A."/>
            <person name="Grigoriev I.V."/>
            <person name="Nagy L.G."/>
            <person name="Martin F."/>
            <person name="Kauserud H."/>
        </authorList>
    </citation>
    <scope>NUCLEOTIDE SEQUENCE</scope>
    <source>
        <strain evidence="4">CBHHK067</strain>
    </source>
</reference>
<dbReference type="InterPro" id="IPR045010">
    <property type="entry name" value="MDR_fam"/>
</dbReference>
<dbReference type="PANTHER" id="PTHR43205:SF7">
    <property type="entry name" value="PROSTAGLANDIN REDUCTASE 1"/>
    <property type="match status" value="1"/>
</dbReference>
<evidence type="ECO:0000256" key="1">
    <source>
        <dbReference type="ARBA" id="ARBA00023002"/>
    </source>
</evidence>
<organism evidence="4 5">
    <name type="scientific">Mycena rosella</name>
    <name type="common">Pink bonnet</name>
    <name type="synonym">Agaricus rosellus</name>
    <dbReference type="NCBI Taxonomy" id="1033263"/>
    <lineage>
        <taxon>Eukaryota</taxon>
        <taxon>Fungi</taxon>
        <taxon>Dikarya</taxon>
        <taxon>Basidiomycota</taxon>
        <taxon>Agaricomycotina</taxon>
        <taxon>Agaricomycetes</taxon>
        <taxon>Agaricomycetidae</taxon>
        <taxon>Agaricales</taxon>
        <taxon>Marasmiineae</taxon>
        <taxon>Mycenaceae</taxon>
        <taxon>Mycena</taxon>
    </lineage>
</organism>
<sequence>MDTTHLNGGFLLKTLVGSVDPYMRGRMRSSEKKMHGAPFTIDGDGVSLVKRSKHNDAVPGKYVSGILPHQEYTFYRICKGVPSEMNFPRDMALHLLLTTDQTAYMAWEELSRAKKGKVAFITTGAGVRCNSMVIQLAKRHDLKVIASAGSEEKRQFMKELGADVSNYKTTDTRDVLQREEPIEVYWDNVGGNVLDAALEHAAVYARFLECEMSSGIKNLHSTFAKSLIINGILVHRLETKYDAEFYATIPAALVEGDIKYREDLTHGLETVGDAILRVQQGRNTGKAVVIVAGE</sequence>
<keyword evidence="1" id="KW-0560">Oxidoreductase</keyword>
<dbReference type="PANTHER" id="PTHR43205">
    <property type="entry name" value="PROSTAGLANDIN REDUCTASE"/>
    <property type="match status" value="1"/>
</dbReference>
<dbReference type="InterPro" id="IPR013149">
    <property type="entry name" value="ADH-like_C"/>
</dbReference>
<comment type="caution">
    <text evidence="4">The sequence shown here is derived from an EMBL/GenBank/DDBJ whole genome shotgun (WGS) entry which is preliminary data.</text>
</comment>
<evidence type="ECO:0000313" key="5">
    <source>
        <dbReference type="Proteomes" id="UP001221757"/>
    </source>
</evidence>
<accession>A0AAD7GAQ2</accession>
<dbReference type="Pfam" id="PF16884">
    <property type="entry name" value="ADH_N_2"/>
    <property type="match status" value="1"/>
</dbReference>
<dbReference type="InterPro" id="IPR011032">
    <property type="entry name" value="GroES-like_sf"/>
</dbReference>
<gene>
    <name evidence="4" type="ORF">B0H17DRAFT_1161853</name>
</gene>
<dbReference type="AlphaFoldDB" id="A0AAD7GAQ2"/>
<dbReference type="CDD" id="cd05288">
    <property type="entry name" value="PGDH"/>
    <property type="match status" value="1"/>
</dbReference>
<proteinExistence type="predicted"/>
<evidence type="ECO:0000259" key="2">
    <source>
        <dbReference type="Pfam" id="PF00107"/>
    </source>
</evidence>
<dbReference type="EMBL" id="JARKIE010000163">
    <property type="protein sequence ID" value="KAJ7673361.1"/>
    <property type="molecule type" value="Genomic_DNA"/>
</dbReference>
<dbReference type="InterPro" id="IPR036291">
    <property type="entry name" value="NAD(P)-bd_dom_sf"/>
</dbReference>
<evidence type="ECO:0000313" key="4">
    <source>
        <dbReference type="EMBL" id="KAJ7673361.1"/>
    </source>
</evidence>
<dbReference type="GO" id="GO:0016628">
    <property type="term" value="F:oxidoreductase activity, acting on the CH-CH group of donors, NAD or NADP as acceptor"/>
    <property type="evidence" value="ECO:0007669"/>
    <property type="project" value="InterPro"/>
</dbReference>
<protein>
    <submittedName>
        <fullName evidence="4">Alcohol dehydrogenase</fullName>
    </submittedName>
</protein>
<dbReference type="SUPFAM" id="SSF50129">
    <property type="entry name" value="GroES-like"/>
    <property type="match status" value="1"/>
</dbReference>
<name>A0AAD7GAQ2_MYCRO</name>
<dbReference type="SUPFAM" id="SSF51735">
    <property type="entry name" value="NAD(P)-binding Rossmann-fold domains"/>
    <property type="match status" value="1"/>
</dbReference>
<keyword evidence="5" id="KW-1185">Reference proteome</keyword>
<dbReference type="Pfam" id="PF00107">
    <property type="entry name" value="ADH_zinc_N"/>
    <property type="match status" value="1"/>
</dbReference>
<dbReference type="Gene3D" id="3.90.180.10">
    <property type="entry name" value="Medium-chain alcohol dehydrogenases, catalytic domain"/>
    <property type="match status" value="1"/>
</dbReference>